<evidence type="ECO:0000313" key="3">
    <source>
        <dbReference type="Proteomes" id="UP001066276"/>
    </source>
</evidence>
<dbReference type="EMBL" id="JANPWB010000009">
    <property type="protein sequence ID" value="KAJ1152703.1"/>
    <property type="molecule type" value="Genomic_DNA"/>
</dbReference>
<gene>
    <name evidence="2" type="ORF">NDU88_005478</name>
</gene>
<sequence length="91" mass="9498">MSVGVSTMKFDSPPCPGSHGGRDIVQGSSALRRPDTALQRLRVSVSVLSGGRGELATATLTRPPCSPSLSSSALPVFYRSTVLISHLCLSQ</sequence>
<comment type="caution">
    <text evidence="2">The sequence shown here is derived from an EMBL/GenBank/DDBJ whole genome shotgun (WGS) entry which is preliminary data.</text>
</comment>
<dbReference type="AlphaFoldDB" id="A0AAV7RP66"/>
<organism evidence="2 3">
    <name type="scientific">Pleurodeles waltl</name>
    <name type="common">Iberian ribbed newt</name>
    <dbReference type="NCBI Taxonomy" id="8319"/>
    <lineage>
        <taxon>Eukaryota</taxon>
        <taxon>Metazoa</taxon>
        <taxon>Chordata</taxon>
        <taxon>Craniata</taxon>
        <taxon>Vertebrata</taxon>
        <taxon>Euteleostomi</taxon>
        <taxon>Amphibia</taxon>
        <taxon>Batrachia</taxon>
        <taxon>Caudata</taxon>
        <taxon>Salamandroidea</taxon>
        <taxon>Salamandridae</taxon>
        <taxon>Pleurodelinae</taxon>
        <taxon>Pleurodeles</taxon>
    </lineage>
</organism>
<evidence type="ECO:0000313" key="2">
    <source>
        <dbReference type="EMBL" id="KAJ1152703.1"/>
    </source>
</evidence>
<evidence type="ECO:0000256" key="1">
    <source>
        <dbReference type="SAM" id="MobiDB-lite"/>
    </source>
</evidence>
<reference evidence="2" key="1">
    <citation type="journal article" date="2022" name="bioRxiv">
        <title>Sequencing and chromosome-scale assembly of the giantPleurodeles waltlgenome.</title>
        <authorList>
            <person name="Brown T."/>
            <person name="Elewa A."/>
            <person name="Iarovenko S."/>
            <person name="Subramanian E."/>
            <person name="Araus A.J."/>
            <person name="Petzold A."/>
            <person name="Susuki M."/>
            <person name="Suzuki K.-i.T."/>
            <person name="Hayashi T."/>
            <person name="Toyoda A."/>
            <person name="Oliveira C."/>
            <person name="Osipova E."/>
            <person name="Leigh N.D."/>
            <person name="Simon A."/>
            <person name="Yun M.H."/>
        </authorList>
    </citation>
    <scope>NUCLEOTIDE SEQUENCE</scope>
    <source>
        <strain evidence="2">20211129_DDA</strain>
        <tissue evidence="2">Liver</tissue>
    </source>
</reference>
<dbReference type="Proteomes" id="UP001066276">
    <property type="component" value="Chromosome 5"/>
</dbReference>
<feature type="region of interest" description="Disordered" evidence="1">
    <location>
        <begin position="1"/>
        <end position="31"/>
    </location>
</feature>
<accession>A0AAV7RP66</accession>
<name>A0AAV7RP66_PLEWA</name>
<keyword evidence="3" id="KW-1185">Reference proteome</keyword>
<protein>
    <submittedName>
        <fullName evidence="2">Uncharacterized protein</fullName>
    </submittedName>
</protein>
<proteinExistence type="predicted"/>